<dbReference type="PANTHER" id="PTHR45668">
    <property type="entry name" value="SERINE/THREONINE-PROTEIN PHOSPHATASE 5-RELATED"/>
    <property type="match status" value="1"/>
</dbReference>
<gene>
    <name evidence="12" type="ORF">NDN08_001317</name>
</gene>
<dbReference type="InterPro" id="IPR004843">
    <property type="entry name" value="Calcineurin-like_PHP"/>
</dbReference>
<evidence type="ECO:0000256" key="1">
    <source>
        <dbReference type="ARBA" id="ARBA00001936"/>
    </source>
</evidence>
<dbReference type="CDD" id="cd07417">
    <property type="entry name" value="MPP_PP5_C"/>
    <property type="match status" value="1"/>
</dbReference>
<feature type="active site" description="Proton donor/acceptor" evidence="9">
    <location>
        <position position="298"/>
    </location>
</feature>
<evidence type="ECO:0000313" key="13">
    <source>
        <dbReference type="Proteomes" id="UP001157974"/>
    </source>
</evidence>
<dbReference type="PIRSF" id="PIRSF033096">
    <property type="entry name" value="PPPtase_5"/>
    <property type="match status" value="1"/>
</dbReference>
<dbReference type="Pfam" id="PF08321">
    <property type="entry name" value="PPP5"/>
    <property type="match status" value="1"/>
</dbReference>
<evidence type="ECO:0000256" key="2">
    <source>
        <dbReference type="ARBA" id="ARBA00008786"/>
    </source>
</evidence>
<evidence type="ECO:0000256" key="7">
    <source>
        <dbReference type="ARBA" id="ARBA00022803"/>
    </source>
</evidence>
<dbReference type="InterPro" id="IPR051134">
    <property type="entry name" value="PPP_phosphatase"/>
</dbReference>
<feature type="domain" description="Serine/threonine specific protein phosphatases" evidence="11">
    <location>
        <begin position="198"/>
        <end position="479"/>
    </location>
</feature>
<evidence type="ECO:0000256" key="3">
    <source>
        <dbReference type="ARBA" id="ARBA00013081"/>
    </source>
</evidence>
<evidence type="ECO:0000313" key="12">
    <source>
        <dbReference type="EMBL" id="KAJ8904802.1"/>
    </source>
</evidence>
<dbReference type="InterPro" id="IPR029052">
    <property type="entry name" value="Metallo-depent_PP-like"/>
</dbReference>
<evidence type="ECO:0000256" key="5">
    <source>
        <dbReference type="ARBA" id="ARBA00022737"/>
    </source>
</evidence>
<evidence type="ECO:0000259" key="11">
    <source>
        <dbReference type="SMART" id="SM00156"/>
    </source>
</evidence>
<dbReference type="PANTHER" id="PTHR45668:SF5">
    <property type="entry name" value="SERINE_THREONINE-PROTEIN PHOSPHATASE 5"/>
    <property type="match status" value="1"/>
</dbReference>
<dbReference type="InterPro" id="IPR019734">
    <property type="entry name" value="TPR_rpt"/>
</dbReference>
<dbReference type="SMART" id="SM00028">
    <property type="entry name" value="TPR"/>
    <property type="match status" value="2"/>
</dbReference>
<comment type="similarity">
    <text evidence="2">Belongs to the PPP phosphatase family. PP-5 (PP-T) subfamily.</text>
</comment>
<reference evidence="12 13" key="1">
    <citation type="journal article" date="2023" name="Nat. Commun.">
        <title>Origin of minicircular mitochondrial genomes in red algae.</title>
        <authorList>
            <person name="Lee Y."/>
            <person name="Cho C.H."/>
            <person name="Lee Y.M."/>
            <person name="Park S.I."/>
            <person name="Yang J.H."/>
            <person name="West J.A."/>
            <person name="Bhattacharya D."/>
            <person name="Yoon H.S."/>
        </authorList>
    </citation>
    <scope>NUCLEOTIDE SEQUENCE [LARGE SCALE GENOMIC DNA]</scope>
    <source>
        <strain evidence="12 13">CCMP1338</strain>
        <tissue evidence="12">Whole cell</tissue>
    </source>
</reference>
<keyword evidence="6" id="KW-0378">Hydrolase</keyword>
<dbReference type="InterPro" id="IPR041753">
    <property type="entry name" value="PP5_C"/>
</dbReference>
<sequence>MGENSSFLSKADAFKASANKAFSERHYINAEASYTSAVETLEAGDLEDDEIKKALAINLSNRSFTRLKLEEYGWAIEDATRSININPSYVKAYYRRGSAKLSLGKNKEALQDFRYVAKIHPNDKDARLKLKECEKIVKQEAFALAIQADEPKSILDTLDLEAMVVEDTYTGPRYPEDGVFTKGHVEELIEHLRNQKPVHKKYAFRLLIAAKKVFEAMENIVTLPVGSGSIITVCGDTHGQYYDLLNIFKLNGMPSSENPYLFNGDFVDRGSFSVEVILTLLALKIHDPNCMHLTRGNHESESMNKIYGFEGEVKAKHGERLFKSFSELFRTMPLAYILDGTPVSGGKRALVLHGGLFSRDGVMLEDLQKLDRFREPDTGLMAEMLWSDPRKENGWGTSKRGIGASFGPDVTKRFLDANNLELVVRSHELKDEGYEIEADGRLITVFSAPNYCDQMGNSGAYIRFKSDMKPNISQFKAVPHPDVKPMAYVANAGLMGLG</sequence>
<dbReference type="EMBL" id="JAMWBK010000005">
    <property type="protein sequence ID" value="KAJ8904802.1"/>
    <property type="molecule type" value="Genomic_DNA"/>
</dbReference>
<dbReference type="PROSITE" id="PS50005">
    <property type="entry name" value="TPR"/>
    <property type="match status" value="1"/>
</dbReference>
<organism evidence="12 13">
    <name type="scientific">Rhodosorus marinus</name>
    <dbReference type="NCBI Taxonomy" id="101924"/>
    <lineage>
        <taxon>Eukaryota</taxon>
        <taxon>Rhodophyta</taxon>
        <taxon>Stylonematophyceae</taxon>
        <taxon>Stylonematales</taxon>
        <taxon>Stylonemataceae</taxon>
        <taxon>Rhodosorus</taxon>
    </lineage>
</organism>
<dbReference type="EC" id="3.1.3.16" evidence="3"/>
<protein>
    <recommendedName>
        <fullName evidence="3">protein-serine/threonine phosphatase</fullName>
        <ecNumber evidence="3">3.1.3.16</ecNumber>
    </recommendedName>
</protein>
<evidence type="ECO:0000256" key="10">
    <source>
        <dbReference type="PROSITE-ProRule" id="PRU00339"/>
    </source>
</evidence>
<evidence type="ECO:0000256" key="8">
    <source>
        <dbReference type="ARBA" id="ARBA00023211"/>
    </source>
</evidence>
<name>A0AAV8UU52_9RHOD</name>
<accession>A0AAV8UU52</accession>
<comment type="caution">
    <text evidence="12">The sequence shown here is derived from an EMBL/GenBank/DDBJ whole genome shotgun (WGS) entry which is preliminary data.</text>
</comment>
<dbReference type="PRINTS" id="PR00114">
    <property type="entry name" value="STPHPHTASE"/>
</dbReference>
<dbReference type="InterPro" id="IPR006186">
    <property type="entry name" value="Ser/Thr-sp_prot-phosphatase"/>
</dbReference>
<dbReference type="Gene3D" id="1.25.40.10">
    <property type="entry name" value="Tetratricopeptide repeat domain"/>
    <property type="match status" value="1"/>
</dbReference>
<keyword evidence="5" id="KW-0677">Repeat</keyword>
<keyword evidence="7 10" id="KW-0802">TPR repeat</keyword>
<evidence type="ECO:0000256" key="9">
    <source>
        <dbReference type="PIRSR" id="PIRSR033096-1"/>
    </source>
</evidence>
<evidence type="ECO:0000256" key="6">
    <source>
        <dbReference type="ARBA" id="ARBA00022801"/>
    </source>
</evidence>
<dbReference type="SUPFAM" id="SSF56300">
    <property type="entry name" value="Metallo-dependent phosphatases"/>
    <property type="match status" value="1"/>
</dbReference>
<dbReference type="GO" id="GO:0046872">
    <property type="term" value="F:metal ion binding"/>
    <property type="evidence" value="ECO:0007669"/>
    <property type="project" value="UniProtKB-KW"/>
</dbReference>
<dbReference type="Gene3D" id="3.60.21.10">
    <property type="match status" value="1"/>
</dbReference>
<dbReference type="InterPro" id="IPR013235">
    <property type="entry name" value="PPP_dom"/>
</dbReference>
<comment type="cofactor">
    <cofactor evidence="1">
        <name>Mn(2+)</name>
        <dbReference type="ChEBI" id="CHEBI:29035"/>
    </cofactor>
</comment>
<dbReference type="InterPro" id="IPR011990">
    <property type="entry name" value="TPR-like_helical_dom_sf"/>
</dbReference>
<keyword evidence="8" id="KW-0464">Manganese</keyword>
<dbReference type="SMART" id="SM00156">
    <property type="entry name" value="PP2Ac"/>
    <property type="match status" value="1"/>
</dbReference>
<proteinExistence type="inferred from homology"/>
<dbReference type="GO" id="GO:0004722">
    <property type="term" value="F:protein serine/threonine phosphatase activity"/>
    <property type="evidence" value="ECO:0007669"/>
    <property type="project" value="UniProtKB-EC"/>
</dbReference>
<dbReference type="SUPFAM" id="SSF48452">
    <property type="entry name" value="TPR-like"/>
    <property type="match status" value="1"/>
</dbReference>
<evidence type="ECO:0000256" key="4">
    <source>
        <dbReference type="ARBA" id="ARBA00022723"/>
    </source>
</evidence>
<keyword evidence="4" id="KW-0479">Metal-binding</keyword>
<dbReference type="AlphaFoldDB" id="A0AAV8UU52"/>
<dbReference type="Pfam" id="PF00149">
    <property type="entry name" value="Metallophos"/>
    <property type="match status" value="1"/>
</dbReference>
<dbReference type="Proteomes" id="UP001157974">
    <property type="component" value="Unassembled WGS sequence"/>
</dbReference>
<feature type="repeat" description="TPR" evidence="10">
    <location>
        <begin position="90"/>
        <end position="123"/>
    </location>
</feature>
<keyword evidence="13" id="KW-1185">Reference proteome</keyword>